<dbReference type="InterPro" id="IPR001943">
    <property type="entry name" value="UVR_dom"/>
</dbReference>
<dbReference type="SUPFAM" id="SSF46600">
    <property type="entry name" value="C-terminal UvrC-binding domain of UvrB"/>
    <property type="match status" value="1"/>
</dbReference>
<dbReference type="EMBL" id="JWZX01003391">
    <property type="protein sequence ID" value="KOO21082.1"/>
    <property type="molecule type" value="Genomic_DNA"/>
</dbReference>
<dbReference type="Gene3D" id="4.10.860.10">
    <property type="entry name" value="UVR domain"/>
    <property type="match status" value="1"/>
</dbReference>
<dbReference type="Proteomes" id="UP000037460">
    <property type="component" value="Unassembled WGS sequence"/>
</dbReference>
<keyword evidence="1" id="KW-0175">Coiled coil</keyword>
<organism evidence="3 4">
    <name type="scientific">Chrysochromulina tobinii</name>
    <dbReference type="NCBI Taxonomy" id="1460289"/>
    <lineage>
        <taxon>Eukaryota</taxon>
        <taxon>Haptista</taxon>
        <taxon>Haptophyta</taxon>
        <taxon>Prymnesiophyceae</taxon>
        <taxon>Prymnesiales</taxon>
        <taxon>Chrysochromulinaceae</taxon>
        <taxon>Chrysochromulina</taxon>
    </lineage>
</organism>
<dbReference type="PROSITE" id="PS50151">
    <property type="entry name" value="UVR"/>
    <property type="match status" value="1"/>
</dbReference>
<name>A0A0M0J429_9EUKA</name>
<protein>
    <recommendedName>
        <fullName evidence="2">UVR domain-containing protein</fullName>
    </recommendedName>
</protein>
<evidence type="ECO:0000313" key="4">
    <source>
        <dbReference type="Proteomes" id="UP000037460"/>
    </source>
</evidence>
<feature type="coiled-coil region" evidence="1">
    <location>
        <begin position="23"/>
        <end position="50"/>
    </location>
</feature>
<gene>
    <name evidence="3" type="ORF">Ctob_000492</name>
</gene>
<evidence type="ECO:0000313" key="3">
    <source>
        <dbReference type="EMBL" id="KOO21082.1"/>
    </source>
</evidence>
<dbReference type="AlphaFoldDB" id="A0A0M0J429"/>
<reference evidence="4" key="1">
    <citation type="journal article" date="2015" name="PLoS Genet.">
        <title>Genome Sequence and Transcriptome Analyses of Chrysochromulina tobin: Metabolic Tools for Enhanced Algal Fitness in the Prominent Order Prymnesiales (Haptophyceae).</title>
        <authorList>
            <person name="Hovde B.T."/>
            <person name="Deodato C.R."/>
            <person name="Hunsperger H.M."/>
            <person name="Ryken S.A."/>
            <person name="Yost W."/>
            <person name="Jha R.K."/>
            <person name="Patterson J."/>
            <person name="Monnat R.J. Jr."/>
            <person name="Barlow S.B."/>
            <person name="Starkenburg S.R."/>
            <person name="Cattolico R.A."/>
        </authorList>
    </citation>
    <scope>NUCLEOTIDE SEQUENCE</scope>
    <source>
        <strain evidence="4">CCMP291</strain>
    </source>
</reference>
<dbReference type="Pfam" id="PF02151">
    <property type="entry name" value="UVR"/>
    <property type="match status" value="1"/>
</dbReference>
<comment type="caution">
    <text evidence="3">The sequence shown here is derived from an EMBL/GenBank/DDBJ whole genome shotgun (WGS) entry which is preliminary data.</text>
</comment>
<evidence type="ECO:0000256" key="1">
    <source>
        <dbReference type="SAM" id="Coils"/>
    </source>
</evidence>
<accession>A0A0M0J429</accession>
<dbReference type="InterPro" id="IPR036876">
    <property type="entry name" value="UVR_dom_sf"/>
</dbReference>
<feature type="domain" description="UVR" evidence="2">
    <location>
        <begin position="27"/>
        <end position="62"/>
    </location>
</feature>
<evidence type="ECO:0000259" key="2">
    <source>
        <dbReference type="PROSITE" id="PS50151"/>
    </source>
</evidence>
<sequence length="90" mass="9607">MLARELASIAADHPVRKVSAVVAQRNETRLAELQAELKEAVEAEDYAKAAELKPQIKELKATIDAATEAAVGGLSEDSLELSINLASVHQ</sequence>
<proteinExistence type="predicted"/>
<keyword evidence="4" id="KW-1185">Reference proteome</keyword>